<name>A0ABT5U5M5_9GAMM</name>
<gene>
    <name evidence="1" type="ORF">ORQ98_06745</name>
</gene>
<sequence>MNSYASREDLELALEIITQSPKQEGKVKLIICRPNINQRKVLEIGELSLEEGLLEDNWKQRELARSKNGVVNFDTQLNLMNARVIEAIARDKKTVAISR</sequence>
<accession>A0ABT5U5M5</accession>
<evidence type="ECO:0000313" key="2">
    <source>
        <dbReference type="Proteomes" id="UP001528823"/>
    </source>
</evidence>
<organism evidence="1 2">
    <name type="scientific">Spartinivicinus poritis</name>
    <dbReference type="NCBI Taxonomy" id="2994640"/>
    <lineage>
        <taxon>Bacteria</taxon>
        <taxon>Pseudomonadati</taxon>
        <taxon>Pseudomonadota</taxon>
        <taxon>Gammaproteobacteria</taxon>
        <taxon>Oceanospirillales</taxon>
        <taxon>Zooshikellaceae</taxon>
        <taxon>Spartinivicinus</taxon>
    </lineage>
</organism>
<protein>
    <submittedName>
        <fullName evidence="1">Uncharacterized protein</fullName>
    </submittedName>
</protein>
<comment type="caution">
    <text evidence="1">The sequence shown here is derived from an EMBL/GenBank/DDBJ whole genome shotgun (WGS) entry which is preliminary data.</text>
</comment>
<dbReference type="Proteomes" id="UP001528823">
    <property type="component" value="Unassembled WGS sequence"/>
</dbReference>
<evidence type="ECO:0000313" key="1">
    <source>
        <dbReference type="EMBL" id="MDE1461663.1"/>
    </source>
</evidence>
<proteinExistence type="predicted"/>
<keyword evidence="2" id="KW-1185">Reference proteome</keyword>
<reference evidence="1 2" key="1">
    <citation type="submission" date="2022-11" db="EMBL/GenBank/DDBJ databases">
        <title>Spartinivicinus poritis sp. nov., isolated from scleractinian coral Porites lutea.</title>
        <authorList>
            <person name="Zhang G."/>
            <person name="Cai L."/>
            <person name="Wei Q."/>
        </authorList>
    </citation>
    <scope>NUCLEOTIDE SEQUENCE [LARGE SCALE GENOMIC DNA]</scope>
    <source>
        <strain evidence="1 2">A2-2</strain>
    </source>
</reference>
<dbReference type="RefSeq" id="WP_274688025.1">
    <property type="nucleotide sequence ID" value="NZ_JAPMOU010000006.1"/>
</dbReference>
<dbReference type="EMBL" id="JAPMOU010000006">
    <property type="protein sequence ID" value="MDE1461663.1"/>
    <property type="molecule type" value="Genomic_DNA"/>
</dbReference>